<evidence type="ECO:0000256" key="1">
    <source>
        <dbReference type="SAM" id="MobiDB-lite"/>
    </source>
</evidence>
<dbReference type="EMBL" id="BMKS01000001">
    <property type="protein sequence ID" value="GGG16370.1"/>
    <property type="molecule type" value="Genomic_DNA"/>
</dbReference>
<comment type="caution">
    <text evidence="2">The sequence shown here is derived from an EMBL/GenBank/DDBJ whole genome shotgun (WGS) entry which is preliminary data.</text>
</comment>
<reference evidence="2 3" key="1">
    <citation type="journal article" date="2014" name="Int. J. Syst. Evol. Microbiol.">
        <title>Complete genome sequence of Corynebacterium casei LMG S-19264T (=DSM 44701T), isolated from a smear-ripened cheese.</title>
        <authorList>
            <consortium name="US DOE Joint Genome Institute (JGI-PGF)"/>
            <person name="Walter F."/>
            <person name="Albersmeier A."/>
            <person name="Kalinowski J."/>
            <person name="Ruckert C."/>
        </authorList>
    </citation>
    <scope>NUCLEOTIDE SEQUENCE [LARGE SCALE GENOMIC DNA]</scope>
    <source>
        <strain evidence="2 3">CGMCC 1.16330</strain>
    </source>
</reference>
<proteinExistence type="predicted"/>
<dbReference type="Proteomes" id="UP000597507">
    <property type="component" value="Unassembled WGS sequence"/>
</dbReference>
<gene>
    <name evidence="2" type="ORF">GCM10010964_00820</name>
</gene>
<evidence type="ECO:0000313" key="3">
    <source>
        <dbReference type="Proteomes" id="UP000597507"/>
    </source>
</evidence>
<protein>
    <submittedName>
        <fullName evidence="2">Uncharacterized protein</fullName>
    </submittedName>
</protein>
<name>A0A8J3EBS6_9PROT</name>
<sequence>MPPEPLFVRLGSARYGIERPWGALPATPGSVVTDAACDAAGNVLVLIRSDGHTAGAANPRWSCSPRTGASSAPGAPARWRTGTTSRWRRMAGRTARSASPTRRRGCPGSRRRARC</sequence>
<feature type="compositionally biased region" description="Basic residues" evidence="1">
    <location>
        <begin position="101"/>
        <end position="115"/>
    </location>
</feature>
<accession>A0A8J3EBS6</accession>
<dbReference type="AlphaFoldDB" id="A0A8J3EBS6"/>
<evidence type="ECO:0000313" key="2">
    <source>
        <dbReference type="EMBL" id="GGG16370.1"/>
    </source>
</evidence>
<organism evidence="2 3">
    <name type="scientific">Caldovatus sediminis</name>
    <dbReference type="NCBI Taxonomy" id="2041189"/>
    <lineage>
        <taxon>Bacteria</taxon>
        <taxon>Pseudomonadati</taxon>
        <taxon>Pseudomonadota</taxon>
        <taxon>Alphaproteobacteria</taxon>
        <taxon>Acetobacterales</taxon>
        <taxon>Roseomonadaceae</taxon>
        <taxon>Caldovatus</taxon>
    </lineage>
</organism>
<feature type="region of interest" description="Disordered" evidence="1">
    <location>
        <begin position="55"/>
        <end position="115"/>
    </location>
</feature>
<keyword evidence="3" id="KW-1185">Reference proteome</keyword>